<accession>A0A5S9ILG4</accession>
<organism evidence="8 9">
    <name type="scientific">Uabimicrobium amorphum</name>
    <dbReference type="NCBI Taxonomy" id="2596890"/>
    <lineage>
        <taxon>Bacteria</taxon>
        <taxon>Pseudomonadati</taxon>
        <taxon>Planctomycetota</taxon>
        <taxon>Candidatus Uabimicrobiia</taxon>
        <taxon>Candidatus Uabimicrobiales</taxon>
        <taxon>Candidatus Uabimicrobiaceae</taxon>
        <taxon>Candidatus Uabimicrobium</taxon>
    </lineage>
</organism>
<feature type="coiled-coil region" evidence="6">
    <location>
        <begin position="559"/>
        <end position="625"/>
    </location>
</feature>
<evidence type="ECO:0000259" key="7">
    <source>
        <dbReference type="PROSITE" id="PS50011"/>
    </source>
</evidence>
<dbReference type="PANTHER" id="PTHR24345:SF0">
    <property type="entry name" value="CELL CYCLE SERINE_THREONINE-PROTEIN KINASE CDC5_MSD2"/>
    <property type="match status" value="1"/>
</dbReference>
<dbReference type="RefSeq" id="WP_151967888.1">
    <property type="nucleotide sequence ID" value="NZ_AP019860.1"/>
</dbReference>
<feature type="domain" description="Protein kinase" evidence="7">
    <location>
        <begin position="145"/>
        <end position="411"/>
    </location>
</feature>
<keyword evidence="3" id="KW-0547">Nucleotide-binding</keyword>
<keyword evidence="2" id="KW-0808">Transferase</keyword>
<dbReference type="EMBL" id="AP019860">
    <property type="protein sequence ID" value="BBM83697.1"/>
    <property type="molecule type" value="Genomic_DNA"/>
</dbReference>
<dbReference type="GO" id="GO:0005524">
    <property type="term" value="F:ATP binding"/>
    <property type="evidence" value="ECO:0007669"/>
    <property type="project" value="UniProtKB-KW"/>
</dbReference>
<dbReference type="Pfam" id="PF00069">
    <property type="entry name" value="Pkinase"/>
    <property type="match status" value="1"/>
</dbReference>
<keyword evidence="9" id="KW-1185">Reference proteome</keyword>
<keyword evidence="6" id="KW-0175">Coiled coil</keyword>
<dbReference type="AlphaFoldDB" id="A0A5S9ILG4"/>
<sequence>MLKSEDELVAKTVLKKELVTQEELNECIDVCEQQPNSCMLVDVLVDNGYLSRSQRDDIINEIDKVVKILVKGALIQCSNCNHSFNEGLIKSGKRSLRCGMCGTILSKKKSSNFDTAEVQEVFPVQDNDAIEDVAEVGAVIDIPGYEIKRSLGVNYYGRTYKASKDGESYALLVLDKNLLNDKDYMSSISEALKVYTESEIPNAPICKGLEFYKDTAYIVWEYIGGDSLHKILSKGKNISVDESIKIIARLVKILRYANEQGLTHYNVCPSNIIISKKNNKPVLLNTGIHRKVVENSLYFVDQYQEVAFFVAPEHVGPQKKFDFRTDMYALGLVFYNLLAQQPLFYGVSPYEIIKQGNNVDLAELKNLNAEVSDDIIAILSKLLAPLPTNRYQSYKELLWHLQNPERVHKNVALTEIEEEIFEQPTEMISRTKKEAIEAVDREKQKLIEGKDLEGRLRKKRLASRRQKRPTGMRNTFIILAVLAVIAYFVNDYVQKNQRTQIVAKDYKALKAEYDKLSKVPVEWPKMKKQLEDFVKKNKDQSFYVDNVYSHLNELKYNWKQYLYKEVDNLRDEVNVLQKQNKFAKSIEQINRIPATLVKNAEKDVAKDIDQKLQNLKEEMINAAQNVYSETHNARDTLLRKYKNSVSMDYNPSAIDKEYASVAGMLTKTRDTFQEGVTNPTPDIQKIIDSLTADIQQLEEKHLKYKEFLKQKSDSVLETQVSRINNNIIVARKNFQFFQAINICEQTQRKASLVEVSILKKIKKILSHLAKAKSILIAKFKTPPTTIRVFYRGQSYTLQTLTKDSIVLSRNKKVNWNSAPSFLLPKLIKKVSLTPNVSTQDLLSLSFLAKEVGDNFLFYSLLEASVRGVNVEAEFYQEEQDIKLSSKASDGIKKLQQDNSPQAMKRLLQIRNEYVISKILRQKHNKDLEKSFVRIQKNIHSLGDTTFFNFDAQSQTQKWKSTKTKMVNGFLKTKGNILIPKKNVKFISGLMMFKDIQSKVTISFGAYELEIDARSKTKCIVNREDGTGRTLNFPVPINKWFVFSMYIDNGLIHWRVNNKTTSFTHKNKIARNGVKIKVVSAEAVEFENMLIAQD</sequence>
<keyword evidence="4 8" id="KW-0418">Kinase</keyword>
<proteinExistence type="predicted"/>
<gene>
    <name evidence="8" type="ORF">UABAM_02050</name>
</gene>
<dbReference type="InterPro" id="IPR000719">
    <property type="entry name" value="Prot_kinase_dom"/>
</dbReference>
<protein>
    <submittedName>
        <fullName evidence="8">Serine/threonine-protein kinase PknB</fullName>
    </submittedName>
</protein>
<evidence type="ECO:0000313" key="9">
    <source>
        <dbReference type="Proteomes" id="UP000326354"/>
    </source>
</evidence>
<dbReference type="SMART" id="SM00220">
    <property type="entry name" value="S_TKc"/>
    <property type="match status" value="1"/>
</dbReference>
<evidence type="ECO:0000256" key="4">
    <source>
        <dbReference type="ARBA" id="ARBA00022777"/>
    </source>
</evidence>
<dbReference type="PANTHER" id="PTHR24345">
    <property type="entry name" value="SERINE/THREONINE-PROTEIN KINASE PLK"/>
    <property type="match status" value="1"/>
</dbReference>
<dbReference type="PROSITE" id="PS50011">
    <property type="entry name" value="PROTEIN_KINASE_DOM"/>
    <property type="match status" value="1"/>
</dbReference>
<evidence type="ECO:0000256" key="2">
    <source>
        <dbReference type="ARBA" id="ARBA00022679"/>
    </source>
</evidence>
<evidence type="ECO:0000256" key="1">
    <source>
        <dbReference type="ARBA" id="ARBA00022527"/>
    </source>
</evidence>
<evidence type="ECO:0000256" key="3">
    <source>
        <dbReference type="ARBA" id="ARBA00022741"/>
    </source>
</evidence>
<dbReference type="KEGG" id="uam:UABAM_02050"/>
<dbReference type="GO" id="GO:0004674">
    <property type="term" value="F:protein serine/threonine kinase activity"/>
    <property type="evidence" value="ECO:0007669"/>
    <property type="project" value="UniProtKB-KW"/>
</dbReference>
<dbReference type="Proteomes" id="UP000326354">
    <property type="component" value="Chromosome"/>
</dbReference>
<reference evidence="8 9" key="1">
    <citation type="submission" date="2019-08" db="EMBL/GenBank/DDBJ databases">
        <title>Complete genome sequence of Candidatus Uab amorphum.</title>
        <authorList>
            <person name="Shiratori T."/>
            <person name="Suzuki S."/>
            <person name="Kakizawa Y."/>
            <person name="Ishida K."/>
        </authorList>
    </citation>
    <scope>NUCLEOTIDE SEQUENCE [LARGE SCALE GENOMIC DNA]</scope>
    <source>
        <strain evidence="8 9">SRT547</strain>
    </source>
</reference>
<keyword evidence="5" id="KW-0067">ATP-binding</keyword>
<dbReference type="Gene3D" id="1.10.510.10">
    <property type="entry name" value="Transferase(Phosphotransferase) domain 1"/>
    <property type="match status" value="1"/>
</dbReference>
<evidence type="ECO:0000256" key="6">
    <source>
        <dbReference type="SAM" id="Coils"/>
    </source>
</evidence>
<dbReference type="InterPro" id="IPR011009">
    <property type="entry name" value="Kinase-like_dom_sf"/>
</dbReference>
<name>A0A5S9ILG4_UABAM</name>
<keyword evidence="1" id="KW-0723">Serine/threonine-protein kinase</keyword>
<dbReference type="OrthoDB" id="6111975at2"/>
<evidence type="ECO:0000256" key="5">
    <source>
        <dbReference type="ARBA" id="ARBA00022840"/>
    </source>
</evidence>
<evidence type="ECO:0000313" key="8">
    <source>
        <dbReference type="EMBL" id="BBM83697.1"/>
    </source>
</evidence>
<dbReference type="SUPFAM" id="SSF56112">
    <property type="entry name" value="Protein kinase-like (PK-like)"/>
    <property type="match status" value="1"/>
</dbReference>